<dbReference type="RefSeq" id="WP_271186363.1">
    <property type="nucleotide sequence ID" value="NZ_BSFE01000003.1"/>
</dbReference>
<proteinExistence type="predicted"/>
<sequence length="190" mass="20836">MTQFTIFDETSAPADSKPILRSVKARLGFIPNIMGELAASPSALDAYATLSAVFGRSGLTQIERNVVLLTTDFENNCGYCMAADSTIALNTGLDREIVVAIREGRVIQSDARLEALHQFTRAMVRERGLVERHDIDAFLRAGFTKANVLDVVTGVTLKTMSNYTNHIAETELDDSFAPMAWSKPLLQHAD</sequence>
<evidence type="ECO:0008006" key="3">
    <source>
        <dbReference type="Google" id="ProtNLM"/>
    </source>
</evidence>
<dbReference type="AlphaFoldDB" id="A0A9W6IML3"/>
<reference evidence="1" key="2">
    <citation type="submission" date="2023-01" db="EMBL/GenBank/DDBJ databases">
        <authorList>
            <person name="Sun Q."/>
            <person name="Evtushenko L."/>
        </authorList>
    </citation>
    <scope>NUCLEOTIDE SEQUENCE</scope>
    <source>
        <strain evidence="1">VKM B-1513</strain>
    </source>
</reference>
<accession>A0A9W6IML3</accession>
<protein>
    <recommendedName>
        <fullName evidence="3">Carboxymuconolactone decarboxylase family protein</fullName>
    </recommendedName>
</protein>
<reference evidence="1" key="1">
    <citation type="journal article" date="2014" name="Int. J. Syst. Evol. Microbiol.">
        <title>Complete genome sequence of Corynebacterium casei LMG S-19264T (=DSM 44701T), isolated from a smear-ripened cheese.</title>
        <authorList>
            <consortium name="US DOE Joint Genome Institute (JGI-PGF)"/>
            <person name="Walter F."/>
            <person name="Albersmeier A."/>
            <person name="Kalinowski J."/>
            <person name="Ruckert C."/>
        </authorList>
    </citation>
    <scope>NUCLEOTIDE SEQUENCE</scope>
    <source>
        <strain evidence="1">VKM B-1513</strain>
    </source>
</reference>
<name>A0A9W6IML3_9PROT</name>
<keyword evidence="2" id="KW-1185">Reference proteome</keyword>
<comment type="caution">
    <text evidence="1">The sequence shown here is derived from an EMBL/GenBank/DDBJ whole genome shotgun (WGS) entry which is preliminary data.</text>
</comment>
<evidence type="ECO:0000313" key="1">
    <source>
        <dbReference type="EMBL" id="GLK51999.1"/>
    </source>
</evidence>
<dbReference type="SUPFAM" id="SSF69118">
    <property type="entry name" value="AhpD-like"/>
    <property type="match status" value="1"/>
</dbReference>
<organism evidence="1 2">
    <name type="scientific">Maricaulis virginensis</name>
    <dbReference type="NCBI Taxonomy" id="144022"/>
    <lineage>
        <taxon>Bacteria</taxon>
        <taxon>Pseudomonadati</taxon>
        <taxon>Pseudomonadota</taxon>
        <taxon>Alphaproteobacteria</taxon>
        <taxon>Maricaulales</taxon>
        <taxon>Maricaulaceae</taxon>
        <taxon>Maricaulis</taxon>
    </lineage>
</organism>
<dbReference type="Proteomes" id="UP001143486">
    <property type="component" value="Unassembled WGS sequence"/>
</dbReference>
<dbReference type="PANTHER" id="PTHR35446:SF3">
    <property type="entry name" value="CMD DOMAIN-CONTAINING PROTEIN"/>
    <property type="match status" value="1"/>
</dbReference>
<dbReference type="EMBL" id="BSFE01000003">
    <property type="protein sequence ID" value="GLK51999.1"/>
    <property type="molecule type" value="Genomic_DNA"/>
</dbReference>
<dbReference type="PANTHER" id="PTHR35446">
    <property type="entry name" value="SI:CH211-175M2.5"/>
    <property type="match status" value="1"/>
</dbReference>
<evidence type="ECO:0000313" key="2">
    <source>
        <dbReference type="Proteomes" id="UP001143486"/>
    </source>
</evidence>
<dbReference type="Gene3D" id="1.20.1290.10">
    <property type="entry name" value="AhpD-like"/>
    <property type="match status" value="1"/>
</dbReference>
<gene>
    <name evidence="1" type="ORF">GCM10017621_15070</name>
</gene>
<dbReference type="InterPro" id="IPR029032">
    <property type="entry name" value="AhpD-like"/>
</dbReference>